<dbReference type="EMBL" id="MJFZ01000418">
    <property type="protein sequence ID" value="RAW29590.1"/>
    <property type="molecule type" value="Genomic_DNA"/>
</dbReference>
<dbReference type="Proteomes" id="UP000697107">
    <property type="component" value="Unassembled WGS sequence"/>
</dbReference>
<dbReference type="EMBL" id="RCML01000432">
    <property type="protein sequence ID" value="KAG2977231.1"/>
    <property type="molecule type" value="Genomic_DNA"/>
</dbReference>
<evidence type="ECO:0000313" key="6">
    <source>
        <dbReference type="EMBL" id="RAW29590.1"/>
    </source>
</evidence>
<proteinExistence type="predicted"/>
<dbReference type="Proteomes" id="UP000735874">
    <property type="component" value="Unassembled WGS sequence"/>
</dbReference>
<evidence type="ECO:0000313" key="7">
    <source>
        <dbReference type="Proteomes" id="UP000251314"/>
    </source>
</evidence>
<evidence type="ECO:0000313" key="2">
    <source>
        <dbReference type="EMBL" id="KAG2912255.1"/>
    </source>
</evidence>
<dbReference type="Proteomes" id="UP000251314">
    <property type="component" value="Unassembled WGS sequence"/>
</dbReference>
<evidence type="ECO:0000313" key="3">
    <source>
        <dbReference type="EMBL" id="KAG2936064.1"/>
    </source>
</evidence>
<comment type="caution">
    <text evidence="6">The sequence shown here is derived from an EMBL/GenBank/DDBJ whole genome shotgun (WGS) entry which is preliminary data.</text>
</comment>
<dbReference type="EMBL" id="RCMK01000332">
    <property type="protein sequence ID" value="KAG2936064.1"/>
    <property type="molecule type" value="Genomic_DNA"/>
</dbReference>
<sequence length="125" mass="13381">MATENVSGWTALESRHAYSIEDIAVEDLVDDWEGLVSDETEGELAGGGEARIDSRAVQISRPKRRGDLELETDAWQICGGGSGLPAHASHSSGDEVQSFGIEVQLSVSDVPHDADDLPLSAKCRF</sequence>
<evidence type="ECO:0000313" key="1">
    <source>
        <dbReference type="EMBL" id="KAG2854372.1"/>
    </source>
</evidence>
<protein>
    <submittedName>
        <fullName evidence="6">Uncharacterized protein</fullName>
    </submittedName>
</protein>
<dbReference type="EMBL" id="RCMG01000431">
    <property type="protein sequence ID" value="KAG2854372.1"/>
    <property type="molecule type" value="Genomic_DNA"/>
</dbReference>
<dbReference type="OrthoDB" id="116243at2759"/>
<dbReference type="AlphaFoldDB" id="A0A329RZ41"/>
<dbReference type="EMBL" id="RCMV01000390">
    <property type="protein sequence ID" value="KAG3217968.1"/>
    <property type="molecule type" value="Genomic_DNA"/>
</dbReference>
<evidence type="ECO:0000313" key="4">
    <source>
        <dbReference type="EMBL" id="KAG2977231.1"/>
    </source>
</evidence>
<reference evidence="6 7" key="1">
    <citation type="submission" date="2018-01" db="EMBL/GenBank/DDBJ databases">
        <title>Draft genome of the strawberry crown rot pathogen Phytophthora cactorum.</title>
        <authorList>
            <person name="Armitage A.D."/>
            <person name="Lysoe E."/>
            <person name="Nellist C.F."/>
            <person name="Harrison R.J."/>
            <person name="Brurberg M.B."/>
        </authorList>
    </citation>
    <scope>NUCLEOTIDE SEQUENCE [LARGE SCALE GENOMIC DNA]</scope>
    <source>
        <strain evidence="6 7">10300</strain>
    </source>
</reference>
<organism evidence="6 7">
    <name type="scientific">Phytophthora cactorum</name>
    <dbReference type="NCBI Taxonomy" id="29920"/>
    <lineage>
        <taxon>Eukaryota</taxon>
        <taxon>Sar</taxon>
        <taxon>Stramenopiles</taxon>
        <taxon>Oomycota</taxon>
        <taxon>Peronosporomycetes</taxon>
        <taxon>Peronosporales</taxon>
        <taxon>Peronosporaceae</taxon>
        <taxon>Phytophthora</taxon>
    </lineage>
</organism>
<dbReference type="EMBL" id="RCMI01000411">
    <property type="protein sequence ID" value="KAG2912255.1"/>
    <property type="molecule type" value="Genomic_DNA"/>
</dbReference>
<dbReference type="Proteomes" id="UP000736787">
    <property type="component" value="Unassembled WGS sequence"/>
</dbReference>
<name>A0A329RZ41_9STRA</name>
<dbReference type="VEuPathDB" id="FungiDB:PC110_g14049"/>
<dbReference type="Proteomes" id="UP000760860">
    <property type="component" value="Unassembled WGS sequence"/>
</dbReference>
<dbReference type="Proteomes" id="UP000774804">
    <property type="component" value="Unassembled WGS sequence"/>
</dbReference>
<reference evidence="1" key="2">
    <citation type="submission" date="2018-10" db="EMBL/GenBank/DDBJ databases">
        <title>Effector identification in a new, highly contiguous assembly of the strawberry crown rot pathogen Phytophthora cactorum.</title>
        <authorList>
            <person name="Armitage A.D."/>
            <person name="Nellist C.F."/>
            <person name="Bates H."/>
            <person name="Vickerstaff R.J."/>
            <person name="Harrison R.J."/>
        </authorList>
    </citation>
    <scope>NUCLEOTIDE SEQUENCE</scope>
    <source>
        <strain evidence="1">15-7</strain>
        <strain evidence="2">4032</strain>
        <strain evidence="3">4040</strain>
        <strain evidence="4">P415</strain>
        <strain evidence="5">P421</strain>
    </source>
</reference>
<keyword evidence="7" id="KW-1185">Reference proteome</keyword>
<gene>
    <name evidence="6" type="ORF">PC110_g14049</name>
    <name evidence="1" type="ORF">PC113_g13365</name>
    <name evidence="2" type="ORF">PC115_g12369</name>
    <name evidence="3" type="ORF">PC117_g12239</name>
    <name evidence="4" type="ORF">PC118_g12987</name>
    <name evidence="5" type="ORF">PC129_g11228</name>
</gene>
<accession>A0A329RZ41</accession>
<evidence type="ECO:0000313" key="5">
    <source>
        <dbReference type="EMBL" id="KAG3217968.1"/>
    </source>
</evidence>